<evidence type="ECO:0000313" key="11">
    <source>
        <dbReference type="Proteomes" id="UP000494363"/>
    </source>
</evidence>
<dbReference type="InterPro" id="IPR015421">
    <property type="entry name" value="PyrdxlP-dep_Trfase_major"/>
</dbReference>
<dbReference type="GO" id="GO:0003677">
    <property type="term" value="F:DNA binding"/>
    <property type="evidence" value="ECO:0007669"/>
    <property type="project" value="UniProtKB-KW"/>
</dbReference>
<evidence type="ECO:0000256" key="8">
    <source>
        <dbReference type="SAM" id="MobiDB-lite"/>
    </source>
</evidence>
<accession>A0A6J5D300</accession>
<evidence type="ECO:0000256" key="3">
    <source>
        <dbReference type="ARBA" id="ARBA00022679"/>
    </source>
</evidence>
<dbReference type="PANTHER" id="PTHR46577">
    <property type="entry name" value="HTH-TYPE TRANSCRIPTIONAL REGULATORY PROTEIN GABR"/>
    <property type="match status" value="1"/>
</dbReference>
<organism evidence="10 11">
    <name type="scientific">Paraburkholderia humisilvae</name>
    <dbReference type="NCBI Taxonomy" id="627669"/>
    <lineage>
        <taxon>Bacteria</taxon>
        <taxon>Pseudomonadati</taxon>
        <taxon>Pseudomonadota</taxon>
        <taxon>Betaproteobacteria</taxon>
        <taxon>Burkholderiales</taxon>
        <taxon>Burkholderiaceae</taxon>
        <taxon>Paraburkholderia</taxon>
    </lineage>
</organism>
<evidence type="ECO:0000256" key="5">
    <source>
        <dbReference type="ARBA" id="ARBA00023015"/>
    </source>
</evidence>
<dbReference type="InterPro" id="IPR000524">
    <property type="entry name" value="Tscrpt_reg_HTH_GntR"/>
</dbReference>
<dbReference type="SMART" id="SM00345">
    <property type="entry name" value="HTH_GNTR"/>
    <property type="match status" value="1"/>
</dbReference>
<feature type="domain" description="HTH gntR-type" evidence="9">
    <location>
        <begin position="70"/>
        <end position="138"/>
    </location>
</feature>
<keyword evidence="7" id="KW-0804">Transcription</keyword>
<dbReference type="AlphaFoldDB" id="A0A6J5D300"/>
<dbReference type="Gene3D" id="3.90.1150.10">
    <property type="entry name" value="Aspartate Aminotransferase, domain 1"/>
    <property type="match status" value="1"/>
</dbReference>
<dbReference type="InterPro" id="IPR015422">
    <property type="entry name" value="PyrdxlP-dep_Trfase_small"/>
</dbReference>
<keyword evidence="4" id="KW-0663">Pyridoxal phosphate</keyword>
<reference evidence="10 11" key="1">
    <citation type="submission" date="2020-04" db="EMBL/GenBank/DDBJ databases">
        <authorList>
            <person name="De Canck E."/>
        </authorList>
    </citation>
    <scope>NUCLEOTIDE SEQUENCE [LARGE SCALE GENOMIC DNA]</scope>
    <source>
        <strain evidence="10 11">LMG 29542</strain>
    </source>
</reference>
<dbReference type="InterPro" id="IPR004839">
    <property type="entry name" value="Aminotransferase_I/II_large"/>
</dbReference>
<dbReference type="InterPro" id="IPR036390">
    <property type="entry name" value="WH_DNA-bd_sf"/>
</dbReference>
<dbReference type="SUPFAM" id="SSF46785">
    <property type="entry name" value="Winged helix' DNA-binding domain"/>
    <property type="match status" value="1"/>
</dbReference>
<keyword evidence="2" id="KW-0032">Aminotransferase</keyword>
<evidence type="ECO:0000256" key="2">
    <source>
        <dbReference type="ARBA" id="ARBA00022576"/>
    </source>
</evidence>
<dbReference type="Gene3D" id="3.40.640.10">
    <property type="entry name" value="Type I PLP-dependent aspartate aminotransferase-like (Major domain)"/>
    <property type="match status" value="1"/>
</dbReference>
<evidence type="ECO:0000256" key="4">
    <source>
        <dbReference type="ARBA" id="ARBA00022898"/>
    </source>
</evidence>
<proteinExistence type="inferred from homology"/>
<name>A0A6J5D300_9BURK</name>
<dbReference type="Proteomes" id="UP000494363">
    <property type="component" value="Unassembled WGS sequence"/>
</dbReference>
<evidence type="ECO:0000256" key="6">
    <source>
        <dbReference type="ARBA" id="ARBA00023125"/>
    </source>
</evidence>
<dbReference type="SUPFAM" id="SSF53383">
    <property type="entry name" value="PLP-dependent transferases"/>
    <property type="match status" value="1"/>
</dbReference>
<gene>
    <name evidence="10" type="primary">norG_2</name>
    <name evidence="10" type="ORF">LMG29542_00729</name>
</gene>
<evidence type="ECO:0000256" key="7">
    <source>
        <dbReference type="ARBA" id="ARBA00023163"/>
    </source>
</evidence>
<evidence type="ECO:0000256" key="1">
    <source>
        <dbReference type="ARBA" id="ARBA00005384"/>
    </source>
</evidence>
<dbReference type="GO" id="GO:0008483">
    <property type="term" value="F:transaminase activity"/>
    <property type="evidence" value="ECO:0007669"/>
    <property type="project" value="UniProtKB-KW"/>
</dbReference>
<keyword evidence="6" id="KW-0238">DNA-binding</keyword>
<protein>
    <submittedName>
        <fullName evidence="10">HTH-type transcriptional regulator NorG</fullName>
    </submittedName>
</protein>
<comment type="similarity">
    <text evidence="1">In the C-terminal section; belongs to the class-I pyridoxal-phosphate-dependent aminotransferase family.</text>
</comment>
<dbReference type="GO" id="GO:0030170">
    <property type="term" value="F:pyridoxal phosphate binding"/>
    <property type="evidence" value="ECO:0007669"/>
    <property type="project" value="InterPro"/>
</dbReference>
<evidence type="ECO:0000313" key="10">
    <source>
        <dbReference type="EMBL" id="CAB3748649.1"/>
    </source>
</evidence>
<dbReference type="EMBL" id="CADIKH010000003">
    <property type="protein sequence ID" value="CAB3748649.1"/>
    <property type="molecule type" value="Genomic_DNA"/>
</dbReference>
<dbReference type="CDD" id="cd07377">
    <property type="entry name" value="WHTH_GntR"/>
    <property type="match status" value="1"/>
</dbReference>
<dbReference type="FunFam" id="3.40.640.10:FF:000023">
    <property type="entry name" value="Transcriptional regulator, GntR family"/>
    <property type="match status" value="1"/>
</dbReference>
<dbReference type="InterPro" id="IPR051446">
    <property type="entry name" value="HTH_trans_reg/aminotransferase"/>
</dbReference>
<dbReference type="PROSITE" id="PS50949">
    <property type="entry name" value="HTH_GNTR"/>
    <property type="match status" value="1"/>
</dbReference>
<dbReference type="CDD" id="cd00609">
    <property type="entry name" value="AAT_like"/>
    <property type="match status" value="1"/>
</dbReference>
<dbReference type="InterPro" id="IPR015424">
    <property type="entry name" value="PyrdxlP-dep_Trfase"/>
</dbReference>
<feature type="region of interest" description="Disordered" evidence="8">
    <location>
        <begin position="1"/>
        <end position="24"/>
    </location>
</feature>
<dbReference type="GO" id="GO:0003700">
    <property type="term" value="F:DNA-binding transcription factor activity"/>
    <property type="evidence" value="ECO:0007669"/>
    <property type="project" value="InterPro"/>
</dbReference>
<dbReference type="Gene3D" id="1.10.10.10">
    <property type="entry name" value="Winged helix-like DNA-binding domain superfamily/Winged helix DNA-binding domain"/>
    <property type="match status" value="1"/>
</dbReference>
<keyword evidence="11" id="KW-1185">Reference proteome</keyword>
<dbReference type="Pfam" id="PF00155">
    <property type="entry name" value="Aminotran_1_2"/>
    <property type="match status" value="1"/>
</dbReference>
<sequence>MGGIVGARRLAGQTHNRRSGKSTVAASLHRKEAQRLRAGRKRWHNAAHCLDSIYAATGERGASTTGGGTLKLYEKLADDIEALVTQGVYRPGEKIPSVRRTSQHHRLSITTVLRAYALLESRGAIESRPQSGYVVRPQGLAMAAELAPSKPLAISASVDVSRLVLSTLRSIRSDEAVPLGSPYPDPSAFPYQRINQYANAIARRPGLWHGSEELPPGAPALIGQIAKRYLENGLSIDPNEIVITVGATEAINLCLQAVARPGDVIAVESPTFYAMLHAIERMGMRAIEVATHPREGIDLGALTEILESQRIGACMVMPNFQNPLGFQMPDDKKRELVELLARYDVPAIENDVYHELYYGNSHPTSLKSYDEKGLVLHCASFSKSLSAMYRIGWAITGRYRQQVEKLKFLNTLTTPSIPQLAIAEYLKNDSYDHHLRKLRKAYAQQANLMKAMVKRFFPEGTKMSEPVGGYVLWVEMPQEVDSMRLYQLALANGITVGPGYMFSTTPSYRNFIRLNYSYPWNERVEKAVIALGKLVASCIRSAA</sequence>
<keyword evidence="3" id="KW-0808">Transferase</keyword>
<dbReference type="InterPro" id="IPR036388">
    <property type="entry name" value="WH-like_DNA-bd_sf"/>
</dbReference>
<evidence type="ECO:0000259" key="9">
    <source>
        <dbReference type="PROSITE" id="PS50949"/>
    </source>
</evidence>
<dbReference type="PANTHER" id="PTHR46577:SF2">
    <property type="entry name" value="TRANSCRIPTIONAL REGULATORY PROTEIN"/>
    <property type="match status" value="1"/>
</dbReference>
<dbReference type="Pfam" id="PF00392">
    <property type="entry name" value="GntR"/>
    <property type="match status" value="1"/>
</dbReference>
<keyword evidence="5" id="KW-0805">Transcription regulation</keyword>